<sequence length="910" mass="100574">MFKGKRLEDLPRSYVQWMAGTVSDKPDVVRAVNCFLGHLREGENGRGKNASERRTSFITSFVQTDVPSEVKVPVTRPVPPEEKIAHGGTQEKRNQDEERRGKEQTDQKSCNRSAAITLSLSDWSQRWGLGDEVSSVFLKRGISSLFEWQVDCINSSGILQGGNLVLSAPTSAGKTLVSDILILRNLVRAMQRETGRAKALLVLPYVSLAQEKTLSLKHTASPLNIKVTGFYAGKGGPFAGTEAEIAVCTIEKANSLVNRLIEESRQASLQWSFRAPDVKVLCMSATISNPEDLASWLNASVYKTEFRPIELAEYIFVNGNVLPAKLLRDDKCNSIPFSLAQRRVGPTFGLKDPDLVGALAYEAIRTSQSTLIFCSSKSATESCAKFLAGLFAPKEDKRNPVRVSDELVEKRAAILEELARCEGGLDPSLKATIPHGAAFHHAGLTLEERTILENGFRAGTIPVLAATSTLAAGVNLPASRVILRSPNVGMETLDPMRYKQMSGRAGRTGLETMGESYLMIKSSQWALAKSVMLAPMPQLTSCLLSSGHGILRRMILEAVVHGLALSLDSLKNFMKKTLLFVQDKDIFKHLRGSLEWLERKDFLRIKRPEVFSDSEEKCESVFVEATALGQATVSSGLAPEQGLQVYADLSIARQGLVLSDEAHLLFLLTPVYHGIQPSYKRYVDMIKGLPAELRAIAQAVGVDEDLLAWSARQEASGVLWQQGTVPPKYKDKNNQTSNSSHLLLRRVEILERFWVTLMLRDLILEAPIQDVCSRYKMSRGTVQTLQGLASTFSGQVSIFCSKLHWWQLQVLCSSFQERLEVGGQPDIISLARIPHVKNVRARALFNAGITSVEALAAAEEEHIVEALRCVMPFRLHGQTPEKVIKIERGIAKKVIQGAKEYLLEHQQTYL</sequence>
<dbReference type="InterPro" id="IPR014001">
    <property type="entry name" value="Helicase_ATP-bd"/>
</dbReference>
<evidence type="ECO:0000313" key="10">
    <source>
        <dbReference type="EMBL" id="EKX38827.1"/>
    </source>
</evidence>
<dbReference type="Proteomes" id="UP000011087">
    <property type="component" value="Unassembled WGS sequence"/>
</dbReference>
<evidence type="ECO:0000256" key="6">
    <source>
        <dbReference type="ARBA" id="ARBA00048988"/>
    </source>
</evidence>
<dbReference type="PROSITE" id="PS51194">
    <property type="entry name" value="HELICASE_CTER"/>
    <property type="match status" value="1"/>
</dbReference>
<dbReference type="Pfam" id="PF20470">
    <property type="entry name" value="HTH_61"/>
    <property type="match status" value="1"/>
</dbReference>
<accession>L1IRY2</accession>
<feature type="region of interest" description="Disordered" evidence="7">
    <location>
        <begin position="72"/>
        <end position="110"/>
    </location>
</feature>
<evidence type="ECO:0000256" key="5">
    <source>
        <dbReference type="ARBA" id="ARBA00022840"/>
    </source>
</evidence>
<keyword evidence="3" id="KW-0378">Hydrolase</keyword>
<organism evidence="10">
    <name type="scientific">Guillardia theta (strain CCMP2712)</name>
    <name type="common">Cryptophyte</name>
    <dbReference type="NCBI Taxonomy" id="905079"/>
    <lineage>
        <taxon>Eukaryota</taxon>
        <taxon>Cryptophyceae</taxon>
        <taxon>Pyrenomonadales</taxon>
        <taxon>Geminigeraceae</taxon>
        <taxon>Guillardia</taxon>
    </lineage>
</organism>
<name>L1IRY2_GUITC</name>
<dbReference type="EnsemblProtists" id="EKX38827">
    <property type="protein sequence ID" value="EKX38827"/>
    <property type="gene ID" value="GUITHDRAFT_115154"/>
</dbReference>
<gene>
    <name evidence="10" type="ORF">GUITHDRAFT_115154</name>
</gene>
<dbReference type="InterPro" id="IPR057220">
    <property type="entry name" value="DUF7898"/>
</dbReference>
<evidence type="ECO:0000256" key="3">
    <source>
        <dbReference type="ARBA" id="ARBA00022801"/>
    </source>
</evidence>
<feature type="compositionally biased region" description="Basic and acidic residues" evidence="7">
    <location>
        <begin position="79"/>
        <end position="106"/>
    </location>
</feature>
<dbReference type="Pfam" id="PF00270">
    <property type="entry name" value="DEAD"/>
    <property type="match status" value="1"/>
</dbReference>
<dbReference type="Pfam" id="PF25453">
    <property type="entry name" value="DUF7898"/>
    <property type="match status" value="1"/>
</dbReference>
<dbReference type="OMA" id="MFLNANI"/>
<dbReference type="SMART" id="SM00487">
    <property type="entry name" value="DEXDc"/>
    <property type="match status" value="1"/>
</dbReference>
<reference evidence="11" key="3">
    <citation type="submission" date="2016-03" db="UniProtKB">
        <authorList>
            <consortium name="EnsemblProtists"/>
        </authorList>
    </citation>
    <scope>IDENTIFICATION</scope>
</reference>
<evidence type="ECO:0000313" key="12">
    <source>
        <dbReference type="Proteomes" id="UP000011087"/>
    </source>
</evidence>
<dbReference type="eggNOG" id="KOG0950">
    <property type="taxonomic scope" value="Eukaryota"/>
</dbReference>
<keyword evidence="12" id="KW-1185">Reference proteome</keyword>
<dbReference type="InterPro" id="IPR011545">
    <property type="entry name" value="DEAD/DEAH_box_helicase_dom"/>
</dbReference>
<dbReference type="Pfam" id="PF00271">
    <property type="entry name" value="Helicase_C"/>
    <property type="match status" value="1"/>
</dbReference>
<dbReference type="STRING" id="905079.L1IRY2"/>
<dbReference type="InterPro" id="IPR027417">
    <property type="entry name" value="P-loop_NTPase"/>
</dbReference>
<dbReference type="KEGG" id="gtt:GUITHDRAFT_115154"/>
<reference evidence="10 12" key="1">
    <citation type="journal article" date="2012" name="Nature">
        <title>Algal genomes reveal evolutionary mosaicism and the fate of nucleomorphs.</title>
        <authorList>
            <consortium name="DOE Joint Genome Institute"/>
            <person name="Curtis B.A."/>
            <person name="Tanifuji G."/>
            <person name="Burki F."/>
            <person name="Gruber A."/>
            <person name="Irimia M."/>
            <person name="Maruyama S."/>
            <person name="Arias M.C."/>
            <person name="Ball S.G."/>
            <person name="Gile G.H."/>
            <person name="Hirakawa Y."/>
            <person name="Hopkins J.F."/>
            <person name="Kuo A."/>
            <person name="Rensing S.A."/>
            <person name="Schmutz J."/>
            <person name="Symeonidi A."/>
            <person name="Elias M."/>
            <person name="Eveleigh R.J."/>
            <person name="Herman E.K."/>
            <person name="Klute M.J."/>
            <person name="Nakayama T."/>
            <person name="Obornik M."/>
            <person name="Reyes-Prieto A."/>
            <person name="Armbrust E.V."/>
            <person name="Aves S.J."/>
            <person name="Beiko R.G."/>
            <person name="Coutinho P."/>
            <person name="Dacks J.B."/>
            <person name="Durnford D.G."/>
            <person name="Fast N.M."/>
            <person name="Green B.R."/>
            <person name="Grisdale C.J."/>
            <person name="Hempel F."/>
            <person name="Henrissat B."/>
            <person name="Hoppner M.P."/>
            <person name="Ishida K."/>
            <person name="Kim E."/>
            <person name="Koreny L."/>
            <person name="Kroth P.G."/>
            <person name="Liu Y."/>
            <person name="Malik S.B."/>
            <person name="Maier U.G."/>
            <person name="McRose D."/>
            <person name="Mock T."/>
            <person name="Neilson J.A."/>
            <person name="Onodera N.T."/>
            <person name="Poole A.M."/>
            <person name="Pritham E.J."/>
            <person name="Richards T.A."/>
            <person name="Rocap G."/>
            <person name="Roy S.W."/>
            <person name="Sarai C."/>
            <person name="Schaack S."/>
            <person name="Shirato S."/>
            <person name="Slamovits C.H."/>
            <person name="Spencer D.F."/>
            <person name="Suzuki S."/>
            <person name="Worden A.Z."/>
            <person name="Zauner S."/>
            <person name="Barry K."/>
            <person name="Bell C."/>
            <person name="Bharti A.K."/>
            <person name="Crow J.A."/>
            <person name="Grimwood J."/>
            <person name="Kramer R."/>
            <person name="Lindquist E."/>
            <person name="Lucas S."/>
            <person name="Salamov A."/>
            <person name="McFadden G.I."/>
            <person name="Lane C.E."/>
            <person name="Keeling P.J."/>
            <person name="Gray M.W."/>
            <person name="Grigoriev I.V."/>
            <person name="Archibald J.M."/>
        </authorList>
    </citation>
    <scope>NUCLEOTIDE SEQUENCE</scope>
    <source>
        <strain evidence="10 12">CCMP2712</strain>
    </source>
</reference>
<proteinExistence type="predicted"/>
<dbReference type="PANTHER" id="PTHR47961">
    <property type="entry name" value="DNA POLYMERASE THETA, PUTATIVE (AFU_ORTHOLOGUE AFUA_1G05260)-RELATED"/>
    <property type="match status" value="1"/>
</dbReference>
<comment type="catalytic activity">
    <reaction evidence="6">
        <text>ATP + H2O = ADP + phosphate + H(+)</text>
        <dbReference type="Rhea" id="RHEA:13065"/>
        <dbReference type="ChEBI" id="CHEBI:15377"/>
        <dbReference type="ChEBI" id="CHEBI:15378"/>
        <dbReference type="ChEBI" id="CHEBI:30616"/>
        <dbReference type="ChEBI" id="CHEBI:43474"/>
        <dbReference type="ChEBI" id="CHEBI:456216"/>
        <dbReference type="EC" id="5.6.2.4"/>
    </reaction>
</comment>
<keyword evidence="5" id="KW-0067">ATP-binding</keyword>
<dbReference type="GO" id="GO:0003676">
    <property type="term" value="F:nucleic acid binding"/>
    <property type="evidence" value="ECO:0007669"/>
    <property type="project" value="InterPro"/>
</dbReference>
<dbReference type="CDD" id="cd18795">
    <property type="entry name" value="SF2_C_Ski2"/>
    <property type="match status" value="1"/>
</dbReference>
<dbReference type="HOGENOM" id="CLU_006553_2_0_1"/>
<dbReference type="GO" id="GO:0005524">
    <property type="term" value="F:ATP binding"/>
    <property type="evidence" value="ECO:0007669"/>
    <property type="project" value="UniProtKB-KW"/>
</dbReference>
<dbReference type="InterPro" id="IPR001650">
    <property type="entry name" value="Helicase_C-like"/>
</dbReference>
<dbReference type="PaxDb" id="55529-EKX38827"/>
<dbReference type="Pfam" id="PF21099">
    <property type="entry name" value="POLQ_helical"/>
    <property type="match status" value="1"/>
</dbReference>
<dbReference type="SUPFAM" id="SSF158702">
    <property type="entry name" value="Sec63 N-terminal domain-like"/>
    <property type="match status" value="1"/>
</dbReference>
<dbReference type="Gene3D" id="1.10.3380.30">
    <property type="match status" value="1"/>
</dbReference>
<evidence type="ECO:0000256" key="1">
    <source>
        <dbReference type="ARBA" id="ARBA00004229"/>
    </source>
</evidence>
<dbReference type="PANTHER" id="PTHR47961:SF6">
    <property type="entry name" value="DNA-DIRECTED DNA POLYMERASE"/>
    <property type="match status" value="1"/>
</dbReference>
<evidence type="ECO:0000259" key="8">
    <source>
        <dbReference type="PROSITE" id="PS51192"/>
    </source>
</evidence>
<dbReference type="SUPFAM" id="SSF52540">
    <property type="entry name" value="P-loop containing nucleoside triphosphate hydrolases"/>
    <property type="match status" value="2"/>
</dbReference>
<evidence type="ECO:0000259" key="9">
    <source>
        <dbReference type="PROSITE" id="PS51194"/>
    </source>
</evidence>
<dbReference type="GeneID" id="17295570"/>
<evidence type="ECO:0000256" key="4">
    <source>
        <dbReference type="ARBA" id="ARBA00022806"/>
    </source>
</evidence>
<comment type="subcellular location">
    <subcellularLocation>
        <location evidence="1">Plastid</location>
        <location evidence="1">Chloroplast</location>
    </subcellularLocation>
</comment>
<dbReference type="Gene3D" id="3.40.50.300">
    <property type="entry name" value="P-loop containing nucleotide triphosphate hydrolases"/>
    <property type="match status" value="2"/>
</dbReference>
<feature type="domain" description="Helicase ATP-binding" evidence="8">
    <location>
        <begin position="155"/>
        <end position="305"/>
    </location>
</feature>
<dbReference type="InterPro" id="IPR048960">
    <property type="entry name" value="POLQ-like_helical"/>
</dbReference>
<feature type="domain" description="Helicase C-terminal" evidence="9">
    <location>
        <begin position="358"/>
        <end position="555"/>
    </location>
</feature>
<evidence type="ECO:0000313" key="11">
    <source>
        <dbReference type="EnsemblProtists" id="EKX38827"/>
    </source>
</evidence>
<evidence type="ECO:0000256" key="2">
    <source>
        <dbReference type="ARBA" id="ARBA00022741"/>
    </source>
</evidence>
<protein>
    <submittedName>
        <fullName evidence="10 11">Uncharacterized protein</fullName>
    </submittedName>
</protein>
<evidence type="ECO:0000256" key="7">
    <source>
        <dbReference type="SAM" id="MobiDB-lite"/>
    </source>
</evidence>
<keyword evidence="2" id="KW-0547">Nucleotide-binding</keyword>
<dbReference type="SMART" id="SM00490">
    <property type="entry name" value="HELICc"/>
    <property type="match status" value="1"/>
</dbReference>
<dbReference type="RefSeq" id="XP_005825807.1">
    <property type="nucleotide sequence ID" value="XM_005825750.1"/>
</dbReference>
<keyword evidence="4" id="KW-0347">Helicase</keyword>
<dbReference type="GO" id="GO:0043138">
    <property type="term" value="F:3'-5' DNA helicase activity"/>
    <property type="evidence" value="ECO:0007669"/>
    <property type="project" value="UniProtKB-EC"/>
</dbReference>
<dbReference type="GO" id="GO:0016787">
    <property type="term" value="F:hydrolase activity"/>
    <property type="evidence" value="ECO:0007669"/>
    <property type="project" value="UniProtKB-KW"/>
</dbReference>
<dbReference type="OrthoDB" id="2320933at2759"/>
<dbReference type="Gene3D" id="1.10.3380.20">
    <property type="match status" value="1"/>
</dbReference>
<reference evidence="12" key="2">
    <citation type="submission" date="2012-11" db="EMBL/GenBank/DDBJ databases">
        <authorList>
            <person name="Kuo A."/>
            <person name="Curtis B.A."/>
            <person name="Tanifuji G."/>
            <person name="Burki F."/>
            <person name="Gruber A."/>
            <person name="Irimia M."/>
            <person name="Maruyama S."/>
            <person name="Arias M.C."/>
            <person name="Ball S.G."/>
            <person name="Gile G.H."/>
            <person name="Hirakawa Y."/>
            <person name="Hopkins J.F."/>
            <person name="Rensing S.A."/>
            <person name="Schmutz J."/>
            <person name="Symeonidi A."/>
            <person name="Elias M."/>
            <person name="Eveleigh R.J."/>
            <person name="Herman E.K."/>
            <person name="Klute M.J."/>
            <person name="Nakayama T."/>
            <person name="Obornik M."/>
            <person name="Reyes-Prieto A."/>
            <person name="Armbrust E.V."/>
            <person name="Aves S.J."/>
            <person name="Beiko R.G."/>
            <person name="Coutinho P."/>
            <person name="Dacks J.B."/>
            <person name="Durnford D.G."/>
            <person name="Fast N.M."/>
            <person name="Green B.R."/>
            <person name="Grisdale C."/>
            <person name="Hempe F."/>
            <person name="Henrissat B."/>
            <person name="Hoppner M.P."/>
            <person name="Ishida K.-I."/>
            <person name="Kim E."/>
            <person name="Koreny L."/>
            <person name="Kroth P.G."/>
            <person name="Liu Y."/>
            <person name="Malik S.-B."/>
            <person name="Maier U.G."/>
            <person name="McRose D."/>
            <person name="Mock T."/>
            <person name="Neilson J.A."/>
            <person name="Onodera N.T."/>
            <person name="Poole A.M."/>
            <person name="Pritham E.J."/>
            <person name="Richards T.A."/>
            <person name="Rocap G."/>
            <person name="Roy S.W."/>
            <person name="Sarai C."/>
            <person name="Schaack S."/>
            <person name="Shirato S."/>
            <person name="Slamovits C.H."/>
            <person name="Spencer D.F."/>
            <person name="Suzuki S."/>
            <person name="Worden A.Z."/>
            <person name="Zauner S."/>
            <person name="Barry K."/>
            <person name="Bell C."/>
            <person name="Bharti A.K."/>
            <person name="Crow J.A."/>
            <person name="Grimwood J."/>
            <person name="Kramer R."/>
            <person name="Lindquist E."/>
            <person name="Lucas S."/>
            <person name="Salamov A."/>
            <person name="McFadden G.I."/>
            <person name="Lane C.E."/>
            <person name="Keeling P.J."/>
            <person name="Gray M.W."/>
            <person name="Grigoriev I.V."/>
            <person name="Archibald J.M."/>
        </authorList>
    </citation>
    <scope>NUCLEOTIDE SEQUENCE</scope>
    <source>
        <strain evidence="12">CCMP2712</strain>
    </source>
</reference>
<dbReference type="EMBL" id="JH993045">
    <property type="protein sequence ID" value="EKX38827.1"/>
    <property type="molecule type" value="Genomic_DNA"/>
</dbReference>
<dbReference type="InterPro" id="IPR050474">
    <property type="entry name" value="Hel308_SKI2-like"/>
</dbReference>
<dbReference type="AlphaFoldDB" id="L1IRY2"/>
<dbReference type="PROSITE" id="PS51192">
    <property type="entry name" value="HELICASE_ATP_BIND_1"/>
    <property type="match status" value="1"/>
</dbReference>
<dbReference type="InterPro" id="IPR046931">
    <property type="entry name" value="HTH_61"/>
</dbReference>
<dbReference type="GO" id="GO:0009507">
    <property type="term" value="C:chloroplast"/>
    <property type="evidence" value="ECO:0007669"/>
    <property type="project" value="UniProtKB-SubCell"/>
</dbReference>